<protein>
    <submittedName>
        <fullName evidence="1">Uncharacterized protein</fullName>
    </submittedName>
</protein>
<evidence type="ECO:0000313" key="2">
    <source>
        <dbReference type="Proteomes" id="UP001519460"/>
    </source>
</evidence>
<sequence>MHRQTQRGCDTVTTIPTAGYQSAAEVGISCVRQTSAMYLSQTQSEASLMASGQFLGARLNTRQQQMYPKTVVTVTTLSDISTSREVITEA</sequence>
<organism evidence="1 2">
    <name type="scientific">Batillaria attramentaria</name>
    <dbReference type="NCBI Taxonomy" id="370345"/>
    <lineage>
        <taxon>Eukaryota</taxon>
        <taxon>Metazoa</taxon>
        <taxon>Spiralia</taxon>
        <taxon>Lophotrochozoa</taxon>
        <taxon>Mollusca</taxon>
        <taxon>Gastropoda</taxon>
        <taxon>Caenogastropoda</taxon>
        <taxon>Sorbeoconcha</taxon>
        <taxon>Cerithioidea</taxon>
        <taxon>Batillariidae</taxon>
        <taxon>Batillaria</taxon>
    </lineage>
</organism>
<proteinExistence type="predicted"/>
<evidence type="ECO:0000313" key="1">
    <source>
        <dbReference type="EMBL" id="KAK7487316.1"/>
    </source>
</evidence>
<comment type="caution">
    <text evidence="1">The sequence shown here is derived from an EMBL/GenBank/DDBJ whole genome shotgun (WGS) entry which is preliminary data.</text>
</comment>
<dbReference type="AlphaFoldDB" id="A0ABD0KJ98"/>
<accession>A0ABD0KJ98</accession>
<reference evidence="1 2" key="1">
    <citation type="journal article" date="2023" name="Sci. Data">
        <title>Genome assembly of the Korean intertidal mud-creeper Batillaria attramentaria.</title>
        <authorList>
            <person name="Patra A.K."/>
            <person name="Ho P.T."/>
            <person name="Jun S."/>
            <person name="Lee S.J."/>
            <person name="Kim Y."/>
            <person name="Won Y.J."/>
        </authorList>
    </citation>
    <scope>NUCLEOTIDE SEQUENCE [LARGE SCALE GENOMIC DNA]</scope>
    <source>
        <strain evidence="1">Wonlab-2016</strain>
    </source>
</reference>
<keyword evidence="2" id="KW-1185">Reference proteome</keyword>
<dbReference type="EMBL" id="JACVVK020000166">
    <property type="protein sequence ID" value="KAK7487316.1"/>
    <property type="molecule type" value="Genomic_DNA"/>
</dbReference>
<name>A0ABD0KJ98_9CAEN</name>
<dbReference type="Proteomes" id="UP001519460">
    <property type="component" value="Unassembled WGS sequence"/>
</dbReference>
<gene>
    <name evidence="1" type="ORF">BaRGS_00021405</name>
</gene>